<keyword evidence="2" id="KW-0808">Transferase</keyword>
<dbReference type="InterPro" id="IPR001077">
    <property type="entry name" value="COMT_C"/>
</dbReference>
<sequence length="389" mass="43375">MLSTFNSNLFLQIIYTAKSLGQTHTHKDMEDKQSRELRSEEEEEEEHAKVDVLKYVFGFVEIAVVKCAIELGIADTIESHGSPMTLLELSSALSCDPSSLYRIMRVLVHLKIFKEKPSTQLGPKVFVQTPLSKWLLKSGENSMAALILLESSPVMLAPWHGLSARIQGISNPAFEAVHGEDIWSYAAANPDHSKLINEAMACDARVAVPAVIESCLEVFKGIETIVDVGGGDGTTLRLWVEACPWIQGINFDLPHVVSVAQECDRIKNVGGDMFDSVPKADAVIMKWVLHDWGDDECIRILKKCREAILENKGKVIIVEAVIDEKDEKEDIKLTNVRLMLDMVMMAHTNTGKERTLKEWGYVLREAGFSRHTITPIHAVQSVIQAFPQI</sequence>
<dbReference type="PROSITE" id="PS51683">
    <property type="entry name" value="SAM_OMT_II"/>
    <property type="match status" value="1"/>
</dbReference>
<evidence type="ECO:0000259" key="4">
    <source>
        <dbReference type="Pfam" id="PF00891"/>
    </source>
</evidence>
<dbReference type="GeneID" id="103334876"/>
<evidence type="ECO:0000313" key="7">
    <source>
        <dbReference type="RefSeq" id="XP_008236084.1"/>
    </source>
</evidence>
<dbReference type="Gene3D" id="1.10.10.10">
    <property type="entry name" value="Winged helix-like DNA-binding domain superfamily/Winged helix DNA-binding domain"/>
    <property type="match status" value="1"/>
</dbReference>
<feature type="domain" description="O-methyltransferase C-terminal" evidence="4">
    <location>
        <begin position="159"/>
        <end position="369"/>
    </location>
</feature>
<evidence type="ECO:0000256" key="2">
    <source>
        <dbReference type="ARBA" id="ARBA00022679"/>
    </source>
</evidence>
<evidence type="ECO:0000259" key="5">
    <source>
        <dbReference type="Pfam" id="PF08100"/>
    </source>
</evidence>
<dbReference type="SUPFAM" id="SSF53335">
    <property type="entry name" value="S-adenosyl-L-methionine-dependent methyltransferases"/>
    <property type="match status" value="1"/>
</dbReference>
<gene>
    <name evidence="7" type="primary">LOC103334876</name>
</gene>
<protein>
    <submittedName>
        <fullName evidence="7">(RS)-norcoclaurine 6-O-methyltransferase-like</fullName>
    </submittedName>
</protein>
<keyword evidence="1" id="KW-0489">Methyltransferase</keyword>
<reference evidence="7" key="2">
    <citation type="submission" date="2025-08" db="UniProtKB">
        <authorList>
            <consortium name="RefSeq"/>
        </authorList>
    </citation>
    <scope>IDENTIFICATION</scope>
</reference>
<dbReference type="SUPFAM" id="SSF46785">
    <property type="entry name" value="Winged helix' DNA-binding domain"/>
    <property type="match status" value="1"/>
</dbReference>
<dbReference type="Pfam" id="PF00891">
    <property type="entry name" value="Methyltransf_2"/>
    <property type="match status" value="1"/>
</dbReference>
<accession>A0ABM0P907</accession>
<dbReference type="InterPro" id="IPR029063">
    <property type="entry name" value="SAM-dependent_MTases_sf"/>
</dbReference>
<dbReference type="Pfam" id="PF08100">
    <property type="entry name" value="Dimerisation"/>
    <property type="match status" value="1"/>
</dbReference>
<dbReference type="PANTHER" id="PTHR11746">
    <property type="entry name" value="O-METHYLTRANSFERASE"/>
    <property type="match status" value="1"/>
</dbReference>
<dbReference type="RefSeq" id="XP_008236084.1">
    <property type="nucleotide sequence ID" value="XM_008237862.1"/>
</dbReference>
<evidence type="ECO:0000256" key="1">
    <source>
        <dbReference type="ARBA" id="ARBA00022603"/>
    </source>
</evidence>
<dbReference type="InterPro" id="IPR036388">
    <property type="entry name" value="WH-like_DNA-bd_sf"/>
</dbReference>
<keyword evidence="6" id="KW-1185">Reference proteome</keyword>
<dbReference type="InterPro" id="IPR036390">
    <property type="entry name" value="WH_DNA-bd_sf"/>
</dbReference>
<proteinExistence type="predicted"/>
<name>A0ABM0P907_PRUMU</name>
<dbReference type="Gene3D" id="3.40.50.150">
    <property type="entry name" value="Vaccinia Virus protein VP39"/>
    <property type="match status" value="1"/>
</dbReference>
<evidence type="ECO:0000256" key="3">
    <source>
        <dbReference type="ARBA" id="ARBA00022691"/>
    </source>
</evidence>
<dbReference type="CDD" id="cd02440">
    <property type="entry name" value="AdoMet_MTases"/>
    <property type="match status" value="1"/>
</dbReference>
<reference evidence="6" key="1">
    <citation type="journal article" date="2012" name="Nat. Commun.">
        <title>The genome of Prunus mume.</title>
        <authorList>
            <person name="Zhang Q."/>
            <person name="Chen W."/>
            <person name="Sun L."/>
            <person name="Zhao F."/>
            <person name="Huang B."/>
            <person name="Yang W."/>
            <person name="Tao Y."/>
            <person name="Wang J."/>
            <person name="Yuan Z."/>
            <person name="Fan G."/>
            <person name="Xing Z."/>
            <person name="Han C."/>
            <person name="Pan H."/>
            <person name="Zhong X."/>
            <person name="Shi W."/>
            <person name="Liang X."/>
            <person name="Du D."/>
            <person name="Sun F."/>
            <person name="Xu Z."/>
            <person name="Hao R."/>
            <person name="Lv T."/>
            <person name="Lv Y."/>
            <person name="Zheng Z."/>
            <person name="Sun M."/>
            <person name="Luo L."/>
            <person name="Cai M."/>
            <person name="Gao Y."/>
            <person name="Wang J."/>
            <person name="Yin Y."/>
            <person name="Xu X."/>
            <person name="Cheng T."/>
            <person name="Wang J."/>
        </authorList>
    </citation>
    <scope>NUCLEOTIDE SEQUENCE [LARGE SCALE GENOMIC DNA]</scope>
</reference>
<dbReference type="InterPro" id="IPR012967">
    <property type="entry name" value="COMT_dimerisation"/>
</dbReference>
<feature type="domain" description="O-methyltransferase dimerisation" evidence="5">
    <location>
        <begin position="54"/>
        <end position="138"/>
    </location>
</feature>
<dbReference type="PIRSF" id="PIRSF005739">
    <property type="entry name" value="O-mtase"/>
    <property type="match status" value="1"/>
</dbReference>
<organism evidence="6 7">
    <name type="scientific">Prunus mume</name>
    <name type="common">Japanese apricot</name>
    <name type="synonym">Armeniaca mume</name>
    <dbReference type="NCBI Taxonomy" id="102107"/>
    <lineage>
        <taxon>Eukaryota</taxon>
        <taxon>Viridiplantae</taxon>
        <taxon>Streptophyta</taxon>
        <taxon>Embryophyta</taxon>
        <taxon>Tracheophyta</taxon>
        <taxon>Spermatophyta</taxon>
        <taxon>Magnoliopsida</taxon>
        <taxon>eudicotyledons</taxon>
        <taxon>Gunneridae</taxon>
        <taxon>Pentapetalae</taxon>
        <taxon>rosids</taxon>
        <taxon>fabids</taxon>
        <taxon>Rosales</taxon>
        <taxon>Rosaceae</taxon>
        <taxon>Amygdaloideae</taxon>
        <taxon>Amygdaleae</taxon>
        <taxon>Prunus</taxon>
    </lineage>
</organism>
<keyword evidence="3" id="KW-0949">S-adenosyl-L-methionine</keyword>
<dbReference type="Proteomes" id="UP000694861">
    <property type="component" value="Linkage group LG6"/>
</dbReference>
<evidence type="ECO:0000313" key="6">
    <source>
        <dbReference type="Proteomes" id="UP000694861"/>
    </source>
</evidence>
<dbReference type="InterPro" id="IPR016461">
    <property type="entry name" value="COMT-like"/>
</dbReference>